<dbReference type="RefSeq" id="WP_200272114.1">
    <property type="nucleotide sequence ID" value="NZ_JAENHN010000050.1"/>
</dbReference>
<keyword evidence="3" id="KW-0732">Signal</keyword>
<dbReference type="CDD" id="cd08547">
    <property type="entry name" value="Type_II_cohesin"/>
    <property type="match status" value="1"/>
</dbReference>
<reference evidence="6" key="1">
    <citation type="submission" date="2021-01" db="EMBL/GenBank/DDBJ databases">
        <title>Genome public.</title>
        <authorList>
            <person name="Liu C."/>
            <person name="Sun Q."/>
        </authorList>
    </citation>
    <scope>NUCLEOTIDE SEQUENCE [LARGE SCALE GENOMIC DNA]</scope>
    <source>
        <strain evidence="6">YIM B02505</strain>
    </source>
</reference>
<name>A0ABS1ETI3_9CLOT</name>
<dbReference type="Gene3D" id="2.60.40.680">
    <property type="match status" value="1"/>
</dbReference>
<comment type="caution">
    <text evidence="5">The sequence shown here is derived from an EMBL/GenBank/DDBJ whole genome shotgun (WGS) entry which is preliminary data.</text>
</comment>
<keyword evidence="6" id="KW-1185">Reference proteome</keyword>
<evidence type="ECO:0000313" key="6">
    <source>
        <dbReference type="Proteomes" id="UP000596739"/>
    </source>
</evidence>
<proteinExistence type="predicted"/>
<dbReference type="Pfam" id="PF24517">
    <property type="entry name" value="CBM96"/>
    <property type="match status" value="1"/>
</dbReference>
<dbReference type="SUPFAM" id="SSF49384">
    <property type="entry name" value="Carbohydrate-binding domain"/>
    <property type="match status" value="1"/>
</dbReference>
<evidence type="ECO:0000256" key="3">
    <source>
        <dbReference type="ARBA" id="ARBA00022729"/>
    </source>
</evidence>
<dbReference type="InterPro" id="IPR036116">
    <property type="entry name" value="FN3_sf"/>
</dbReference>
<evidence type="ECO:0000313" key="5">
    <source>
        <dbReference type="EMBL" id="MBK1812678.1"/>
    </source>
</evidence>
<gene>
    <name evidence="5" type="ORF">JHL18_18825</name>
</gene>
<comment type="subcellular location">
    <subcellularLocation>
        <location evidence="1">Secreted</location>
    </subcellularLocation>
</comment>
<dbReference type="InterPro" id="IPR008965">
    <property type="entry name" value="CBM2/CBM3_carb-bd_dom_sf"/>
</dbReference>
<protein>
    <submittedName>
        <fullName evidence="5">DNRLRE domain-containing protein</fullName>
    </submittedName>
</protein>
<dbReference type="NCBIfam" id="NF033679">
    <property type="entry name" value="DNRLRE_dom"/>
    <property type="match status" value="1"/>
</dbReference>
<dbReference type="SUPFAM" id="SSF49265">
    <property type="entry name" value="Fibronectin type III"/>
    <property type="match status" value="1"/>
</dbReference>
<sequence>MQKRVKMLAISAIVICSVGGAMLYNSKKSEVKMPSITSVELQERKTENKNVYLNSDGTITERIYQNSINYKDGDGYKEIDNRLESQEINGEKKLVNKANSVKVILDLQRKSDNLVNMKFDKYSVAFSPKVDEQYKNNKFTLLALTKSDVDNGIVLKDDKQKYGSDANKDDTYGVQYEDLYNDGQDISFQYIPMSDGVKENIVLKKYNNKNSFDFVVDLTGLNPEKVEHGGIILRDKETKEEKAFIAPPFVHDSSKEQRETDNNSVNIENIKGDQYKISIVVDKDYLENKDTVYPVVIDPYVTSLVTNHYTLGSCIKSQYPDYNFASDPYLRAGNWTGSDPSGIMYSYLKFTSLPAVPGSKIISAKMRLYSDNTGTGAMNVEMHRITTDWDYTTVKWNKRPIWDDAVESKITVTNATGWFVWDLTSLIKRMADKTVPNYGIFMKKDDSASPTIRKFNSPNNSNPPFLEVTYKVPDSPTMTSATANSASEFINQSKGYINLAWSPISDADGYVIQVWNGSSYVMVQDVGNRTSWSTKERKFWPTATEIAAGNGAIHGSDNNGSEYLPDNPHPVYVINKQTNPADAYIYAFRVQAYYNAGDNKILSPLIATNNINAKILSIPDTTAPKAVTNIKLSSKLTSDLAKWQIDCSFDPSTDDPETMATGISKYVVELYNNSNNVKVDSKEVTTTSTSFILDVDNTMYYAKVYAYDKNGNYVVAPNSNKVMTATRVTSKEVVYFKSNKDTINVGDQFEIYVNAKGLDKVLAGSLDFKYDNTLISVSDIVPSTVWDLPNAYTYKTTDTSNQGLLSSYSVKLNSSISLTDSTIFTIKAKALKAGTLSLKADYKNTALDNSNYNVRVKFSDDSAKLLQYQSISSSLTIK</sequence>
<dbReference type="Proteomes" id="UP000596739">
    <property type="component" value="Unassembled WGS sequence"/>
</dbReference>
<organism evidence="5 6">
    <name type="scientific">Clostridium yunnanense</name>
    <dbReference type="NCBI Taxonomy" id="2800325"/>
    <lineage>
        <taxon>Bacteria</taxon>
        <taxon>Bacillati</taxon>
        <taxon>Bacillota</taxon>
        <taxon>Clostridia</taxon>
        <taxon>Eubacteriales</taxon>
        <taxon>Clostridiaceae</taxon>
        <taxon>Clostridium</taxon>
    </lineage>
</organism>
<dbReference type="InterPro" id="IPR055372">
    <property type="entry name" value="CBM96"/>
</dbReference>
<evidence type="ECO:0000259" key="4">
    <source>
        <dbReference type="Pfam" id="PF24517"/>
    </source>
</evidence>
<dbReference type="EMBL" id="JAENHN010000050">
    <property type="protein sequence ID" value="MBK1812678.1"/>
    <property type="molecule type" value="Genomic_DNA"/>
</dbReference>
<keyword evidence="2" id="KW-0964">Secreted</keyword>
<evidence type="ECO:0000256" key="2">
    <source>
        <dbReference type="ARBA" id="ARBA00022525"/>
    </source>
</evidence>
<accession>A0ABS1ETI3</accession>
<feature type="domain" description="Carbohydrate-binding module family 96" evidence="4">
    <location>
        <begin position="315"/>
        <end position="469"/>
    </location>
</feature>
<evidence type="ECO:0000256" key="1">
    <source>
        <dbReference type="ARBA" id="ARBA00004613"/>
    </source>
</evidence>